<evidence type="ECO:0000259" key="2">
    <source>
        <dbReference type="Pfam" id="PF09722"/>
    </source>
</evidence>
<accession>A0ABS5ZK02</accession>
<dbReference type="NCBIfam" id="TIGR02293">
    <property type="entry name" value="TAS_TIGR02293"/>
    <property type="match status" value="1"/>
</dbReference>
<dbReference type="InterPro" id="IPR024467">
    <property type="entry name" value="Xre/MbcA/ParS-like_toxin-bd"/>
</dbReference>
<evidence type="ECO:0000313" key="5">
    <source>
        <dbReference type="Proteomes" id="UP000690515"/>
    </source>
</evidence>
<comment type="caution">
    <text evidence="4">The sequence shown here is derived from an EMBL/GenBank/DDBJ whole genome shotgun (WGS) entry which is preliminary data.</text>
</comment>
<dbReference type="EMBL" id="JAGSOY010000267">
    <property type="protein sequence ID" value="MBU2714414.1"/>
    <property type="molecule type" value="Genomic_DNA"/>
</dbReference>
<evidence type="ECO:0000256" key="1">
    <source>
        <dbReference type="SAM" id="MobiDB-lite"/>
    </source>
</evidence>
<protein>
    <submittedName>
        <fullName evidence="4">DUF2384 domain-containing protein</fullName>
    </submittedName>
</protein>
<dbReference type="RefSeq" id="WP_215822665.1">
    <property type="nucleotide sequence ID" value="NZ_JAGSOY010000267.1"/>
</dbReference>
<feature type="domain" description="Antitoxin Xre-like helix-turn-helix" evidence="3">
    <location>
        <begin position="45"/>
        <end position="98"/>
    </location>
</feature>
<keyword evidence="5" id="KW-1185">Reference proteome</keyword>
<sequence length="157" mass="17375">MTASRSAENGSSKLHFNPTKTPRKGKLIARVIGSNRVEVQNSLLEGLSVKAIAAIEKALGIDQKTFLQISGMSKATFSRRKEAGRLTPDESSKVYRFAQLYDLAKAMMLDDDVKARNWLQTPEPLFGGETPLEHARTEFGAKEVEDLIGRIRHGVFS</sequence>
<feature type="region of interest" description="Disordered" evidence="1">
    <location>
        <begin position="1"/>
        <end position="21"/>
    </location>
</feature>
<dbReference type="Pfam" id="PF20432">
    <property type="entry name" value="Xre-like-HTH"/>
    <property type="match status" value="1"/>
</dbReference>
<evidence type="ECO:0000259" key="3">
    <source>
        <dbReference type="Pfam" id="PF20432"/>
    </source>
</evidence>
<name>A0ABS5ZK02_9GAMM</name>
<feature type="domain" description="Antitoxin Xre/MbcA/ParS-like toxin-binding" evidence="2">
    <location>
        <begin position="108"/>
        <end position="154"/>
    </location>
</feature>
<dbReference type="Pfam" id="PF09722">
    <property type="entry name" value="Xre_MbcA_ParS_C"/>
    <property type="match status" value="1"/>
</dbReference>
<organism evidence="4 5">
    <name type="scientific">Zooshikella harenae</name>
    <dbReference type="NCBI Taxonomy" id="2827238"/>
    <lineage>
        <taxon>Bacteria</taxon>
        <taxon>Pseudomonadati</taxon>
        <taxon>Pseudomonadota</taxon>
        <taxon>Gammaproteobacteria</taxon>
        <taxon>Oceanospirillales</taxon>
        <taxon>Zooshikellaceae</taxon>
        <taxon>Zooshikella</taxon>
    </lineage>
</organism>
<gene>
    <name evidence="4" type="ORF">KCG35_25520</name>
</gene>
<dbReference type="InterPro" id="IPR046847">
    <property type="entry name" value="Xre-like_HTH"/>
</dbReference>
<reference evidence="4 5" key="1">
    <citation type="submission" date="2021-04" db="EMBL/GenBank/DDBJ databases">
        <authorList>
            <person name="Pira H."/>
            <person name="Risdian C."/>
            <person name="Wink J."/>
        </authorList>
    </citation>
    <scope>NUCLEOTIDE SEQUENCE [LARGE SCALE GENOMIC DNA]</scope>
    <source>
        <strain evidence="4 5">WH53</strain>
    </source>
</reference>
<evidence type="ECO:0000313" key="4">
    <source>
        <dbReference type="EMBL" id="MBU2714414.1"/>
    </source>
</evidence>
<dbReference type="InterPro" id="IPR011979">
    <property type="entry name" value="Antitox_Xre"/>
</dbReference>
<proteinExistence type="predicted"/>
<dbReference type="Proteomes" id="UP000690515">
    <property type="component" value="Unassembled WGS sequence"/>
</dbReference>
<feature type="compositionally biased region" description="Polar residues" evidence="1">
    <location>
        <begin position="1"/>
        <end position="20"/>
    </location>
</feature>